<evidence type="ECO:0000313" key="1">
    <source>
        <dbReference type="EnsemblPlants" id="EMT07585"/>
    </source>
</evidence>
<organism evidence="1">
    <name type="scientific">Aegilops tauschii</name>
    <name type="common">Tausch's goatgrass</name>
    <name type="synonym">Aegilops squarrosa</name>
    <dbReference type="NCBI Taxonomy" id="37682"/>
    <lineage>
        <taxon>Eukaryota</taxon>
        <taxon>Viridiplantae</taxon>
        <taxon>Streptophyta</taxon>
        <taxon>Embryophyta</taxon>
        <taxon>Tracheophyta</taxon>
        <taxon>Spermatophyta</taxon>
        <taxon>Magnoliopsida</taxon>
        <taxon>Liliopsida</taxon>
        <taxon>Poales</taxon>
        <taxon>Poaceae</taxon>
        <taxon>BOP clade</taxon>
        <taxon>Pooideae</taxon>
        <taxon>Triticodae</taxon>
        <taxon>Triticeae</taxon>
        <taxon>Triticinae</taxon>
        <taxon>Aegilops</taxon>
    </lineage>
</organism>
<protein>
    <submittedName>
        <fullName evidence="1">Uncharacterized protein</fullName>
    </submittedName>
</protein>
<accession>M8B1W9</accession>
<name>M8B1W9_AEGTA</name>
<reference evidence="1" key="1">
    <citation type="submission" date="2015-06" db="UniProtKB">
        <authorList>
            <consortium name="EnsemblPlants"/>
        </authorList>
    </citation>
    <scope>IDENTIFICATION</scope>
</reference>
<dbReference type="AlphaFoldDB" id="M8B1W9"/>
<dbReference type="EnsemblPlants" id="EMT07585">
    <property type="protein sequence ID" value="EMT07585"/>
    <property type="gene ID" value="F775_24813"/>
</dbReference>
<sequence>MSGAPPCSSMSGVPEDPIGGGYGRRQRVGGKCTTASNGTEVFASVLQLNKKLQKSLEFVFTKAPWCFFGYSIHASKSSSDRSPSGTATTIFTQRCTH</sequence>
<proteinExistence type="predicted"/>